<feature type="compositionally biased region" description="Low complexity" evidence="1">
    <location>
        <begin position="606"/>
        <end position="622"/>
    </location>
</feature>
<keyword evidence="3" id="KW-1185">Reference proteome</keyword>
<feature type="compositionally biased region" description="Polar residues" evidence="1">
    <location>
        <begin position="623"/>
        <end position="637"/>
    </location>
</feature>
<feature type="region of interest" description="Disordered" evidence="1">
    <location>
        <begin position="603"/>
        <end position="640"/>
    </location>
</feature>
<proteinExistence type="predicted"/>
<dbReference type="EMBL" id="QVQW01000049">
    <property type="protein sequence ID" value="RKU42929.1"/>
    <property type="molecule type" value="Genomic_DNA"/>
</dbReference>
<evidence type="ECO:0000313" key="3">
    <source>
        <dbReference type="Proteomes" id="UP000275385"/>
    </source>
</evidence>
<dbReference type="Proteomes" id="UP000275385">
    <property type="component" value="Unassembled WGS sequence"/>
</dbReference>
<sequence length="800" mass="89643">MCSLPSYAQATSRPDWRSVVAQYVVTSDYPSLCLVDKRSWDIFAPLLWKDPLRIYCSLPHDVANDYQWLAQFVLRHARALRSATRSLVQCMDFRLLHLDLGYPGVWEACHSTEGGNDILNVLPSVFPRLRCILVDGVRSLDISTLSHPVRVEGLAAHSRPPWMLSARNGQISSLSTLLTSKFASDLVYLDISYLPGSLKYELEHAILHPRQLPNLRMLKVQGRELTDDIAIQLVNAFDTHLWSLDVNNNRLTDLFLEHITMNTWPHVARITRLRTDTHFDVEGTYVLQEGGNELYGQYAWIHESPHSETFNHPRRHLMDPPLYTQAADNHTQMVIMSRHNGRERARSDSVEEIKQILLGSSDALPPDAEEVIHDEIFTIQGAITHLHVDGNAFSARAVHKMLRESPGHLKVFECSSARLSFPAERLPPWLPKTTSLVGFLGGTHLFRPVISVNLQVLRIHHSLVTNIPTVQANNIPLKECFWLAETIFEKRASMAYPQVFMPDMNPRLYSLTLTDIPRYSSGILVEKLVSFLKLASMQERAIQDANVGSHHRSPTTLRGLRHLRLEVGGEVQSKSPDVLDFDDIDADKLASLESTDFSFFAESGWTPTPSATSSKSRPSSTPNPNDKSTNRPQPSETSSSDLLLRRLSHFPYCTTQADYLPYTSTYNCLTNTVPVWIGTGIPSSSHPAVNAYMHSLCNPALHDLVGPASPAQIAAGAPTGSYLFHAAWDAMLVPPPEEIRRPTAEELAGMRDVVEALKEYRGKTKAKKEEVRKEAGKGNVPLGEPHYHWCGKLEVSCLNG</sequence>
<protein>
    <submittedName>
        <fullName evidence="2">Uncharacterized protein</fullName>
    </submittedName>
</protein>
<dbReference type="OrthoDB" id="5213490at2759"/>
<comment type="caution">
    <text evidence="2">The sequence shown here is derived from an EMBL/GenBank/DDBJ whole genome shotgun (WGS) entry which is preliminary data.</text>
</comment>
<gene>
    <name evidence="2" type="ORF">DL546_003779</name>
</gene>
<dbReference type="SUPFAM" id="SSF52047">
    <property type="entry name" value="RNI-like"/>
    <property type="match status" value="1"/>
</dbReference>
<accession>A0A420Y4W2</accession>
<dbReference type="InterPro" id="IPR032675">
    <property type="entry name" value="LRR_dom_sf"/>
</dbReference>
<evidence type="ECO:0000313" key="2">
    <source>
        <dbReference type="EMBL" id="RKU42929.1"/>
    </source>
</evidence>
<evidence type="ECO:0000256" key="1">
    <source>
        <dbReference type="SAM" id="MobiDB-lite"/>
    </source>
</evidence>
<dbReference type="AlphaFoldDB" id="A0A420Y4W2"/>
<reference evidence="2 3" key="1">
    <citation type="submission" date="2018-08" db="EMBL/GenBank/DDBJ databases">
        <title>Draft genome of the lignicolous fungus Coniochaeta pulveracea.</title>
        <authorList>
            <person name="Borstlap C.J."/>
            <person name="De Witt R.N."/>
            <person name="Botha A."/>
            <person name="Volschenk H."/>
        </authorList>
    </citation>
    <scope>NUCLEOTIDE SEQUENCE [LARGE SCALE GENOMIC DNA]</scope>
    <source>
        <strain evidence="2 3">CAB683</strain>
    </source>
</reference>
<name>A0A420Y4W2_9PEZI</name>
<organism evidence="2 3">
    <name type="scientific">Coniochaeta pulveracea</name>
    <dbReference type="NCBI Taxonomy" id="177199"/>
    <lineage>
        <taxon>Eukaryota</taxon>
        <taxon>Fungi</taxon>
        <taxon>Dikarya</taxon>
        <taxon>Ascomycota</taxon>
        <taxon>Pezizomycotina</taxon>
        <taxon>Sordariomycetes</taxon>
        <taxon>Sordariomycetidae</taxon>
        <taxon>Coniochaetales</taxon>
        <taxon>Coniochaetaceae</taxon>
        <taxon>Coniochaeta</taxon>
    </lineage>
</organism>
<dbReference type="Gene3D" id="3.80.10.10">
    <property type="entry name" value="Ribonuclease Inhibitor"/>
    <property type="match status" value="1"/>
</dbReference>